<dbReference type="AlphaFoldDB" id="T1A5T9"/>
<feature type="non-terminal residue" evidence="1">
    <location>
        <position position="1"/>
    </location>
</feature>
<evidence type="ECO:0000313" key="1">
    <source>
        <dbReference type="EMBL" id="EQD52268.1"/>
    </source>
</evidence>
<dbReference type="EMBL" id="AUZX01009303">
    <property type="protein sequence ID" value="EQD52268.1"/>
    <property type="molecule type" value="Genomic_DNA"/>
</dbReference>
<gene>
    <name evidence="1" type="ORF">B1A_12773</name>
</gene>
<accession>T1A5T9</accession>
<protein>
    <submittedName>
        <fullName evidence="1">UBA/THIF-type NAD/FAD binding fold protein</fullName>
    </submittedName>
</protein>
<sequence>DSLFRQLCAEQALATPEGRQVLAPFAFVSNLAGTLLAIELLRSEAGLARTNYWSVDPWGIPLRQTRLLRPRIPECEFCSRAEVDDVTQQLWGTRI</sequence>
<name>T1A5T9_9ZZZZ</name>
<feature type="non-terminal residue" evidence="1">
    <location>
        <position position="95"/>
    </location>
</feature>
<comment type="caution">
    <text evidence="1">The sequence shown here is derived from an EMBL/GenBank/DDBJ whole genome shotgun (WGS) entry which is preliminary data.</text>
</comment>
<proteinExistence type="predicted"/>
<reference evidence="1" key="2">
    <citation type="journal article" date="2014" name="ISME J.">
        <title>Microbial stratification in low pH oxic and suboxic macroscopic growths along an acid mine drainage.</title>
        <authorList>
            <person name="Mendez-Garcia C."/>
            <person name="Mesa V."/>
            <person name="Sprenger R.R."/>
            <person name="Richter M."/>
            <person name="Diez M.S."/>
            <person name="Solano J."/>
            <person name="Bargiela R."/>
            <person name="Golyshina O.V."/>
            <person name="Manteca A."/>
            <person name="Ramos J.L."/>
            <person name="Gallego J.R."/>
            <person name="Llorente I."/>
            <person name="Martins Dos Santos V.A."/>
            <person name="Jensen O.N."/>
            <person name="Pelaez A.I."/>
            <person name="Sanchez J."/>
            <person name="Ferrer M."/>
        </authorList>
    </citation>
    <scope>NUCLEOTIDE SEQUENCE</scope>
</reference>
<organism evidence="1">
    <name type="scientific">mine drainage metagenome</name>
    <dbReference type="NCBI Taxonomy" id="410659"/>
    <lineage>
        <taxon>unclassified sequences</taxon>
        <taxon>metagenomes</taxon>
        <taxon>ecological metagenomes</taxon>
    </lineage>
</organism>
<reference evidence="1" key="1">
    <citation type="submission" date="2013-08" db="EMBL/GenBank/DDBJ databases">
        <authorList>
            <person name="Mendez C."/>
            <person name="Richter M."/>
            <person name="Ferrer M."/>
            <person name="Sanchez J."/>
        </authorList>
    </citation>
    <scope>NUCLEOTIDE SEQUENCE</scope>
</reference>